<evidence type="ECO:0000313" key="4">
    <source>
        <dbReference type="Proteomes" id="UP000023152"/>
    </source>
</evidence>
<reference evidence="3 4" key="1">
    <citation type="journal article" date="2013" name="Curr. Biol.">
        <title>The Genome of the Foraminiferan Reticulomyxa filosa.</title>
        <authorList>
            <person name="Glockner G."/>
            <person name="Hulsmann N."/>
            <person name="Schleicher M."/>
            <person name="Noegel A.A."/>
            <person name="Eichinger L."/>
            <person name="Gallinger C."/>
            <person name="Pawlowski J."/>
            <person name="Sierra R."/>
            <person name="Euteneuer U."/>
            <person name="Pillet L."/>
            <person name="Moustafa A."/>
            <person name="Platzer M."/>
            <person name="Groth M."/>
            <person name="Szafranski K."/>
            <person name="Schliwa M."/>
        </authorList>
    </citation>
    <scope>NUCLEOTIDE SEQUENCE [LARGE SCALE GENOMIC DNA]</scope>
</reference>
<dbReference type="SMART" id="SM00298">
    <property type="entry name" value="CHROMO"/>
    <property type="match status" value="1"/>
</dbReference>
<feature type="compositionally biased region" description="Polar residues" evidence="1">
    <location>
        <begin position="114"/>
        <end position="123"/>
    </location>
</feature>
<dbReference type="PROSITE" id="PS50013">
    <property type="entry name" value="CHROMO_2"/>
    <property type="match status" value="1"/>
</dbReference>
<dbReference type="SUPFAM" id="SSF54160">
    <property type="entry name" value="Chromo domain-like"/>
    <property type="match status" value="1"/>
</dbReference>
<dbReference type="InterPro" id="IPR023780">
    <property type="entry name" value="Chromo_domain"/>
</dbReference>
<sequence>MENIETSPSSTSSPLKVGAVISLLWPKDNEWYVGLLIHRFEKSRFAIYFPDDTFTEPLSYDLSKYEYRVLSNLTQEEILQFAEPFRSPKGTKAQGGVDAVGVATSTVEYAVDSVENTNQTSGHTKAPDHALGNEEIKEDTRQEEEDEDEDDEVEPGEVEFEVEAIIDSVNLPTKLYRVEWRNYKLEDCTWEPDTHLDKASQVVEQYVNKLSFVIVTCYSHYSNFK</sequence>
<evidence type="ECO:0000259" key="2">
    <source>
        <dbReference type="PROSITE" id="PS50013"/>
    </source>
</evidence>
<feature type="compositionally biased region" description="Acidic residues" evidence="1">
    <location>
        <begin position="141"/>
        <end position="156"/>
    </location>
</feature>
<evidence type="ECO:0000313" key="3">
    <source>
        <dbReference type="EMBL" id="ETO22255.1"/>
    </source>
</evidence>
<dbReference type="Proteomes" id="UP000023152">
    <property type="component" value="Unassembled WGS sequence"/>
</dbReference>
<accession>X6N7J1</accession>
<keyword evidence="4" id="KW-1185">Reference proteome</keyword>
<evidence type="ECO:0000256" key="1">
    <source>
        <dbReference type="SAM" id="MobiDB-lite"/>
    </source>
</evidence>
<dbReference type="OrthoDB" id="433924at2759"/>
<comment type="caution">
    <text evidence="3">The sequence shown here is derived from an EMBL/GenBank/DDBJ whole genome shotgun (WGS) entry which is preliminary data.</text>
</comment>
<dbReference type="EMBL" id="ASPP01010886">
    <property type="protein sequence ID" value="ETO22255.1"/>
    <property type="molecule type" value="Genomic_DNA"/>
</dbReference>
<feature type="compositionally biased region" description="Basic and acidic residues" evidence="1">
    <location>
        <begin position="125"/>
        <end position="140"/>
    </location>
</feature>
<dbReference type="Gene3D" id="2.40.50.40">
    <property type="match status" value="1"/>
</dbReference>
<dbReference type="InterPro" id="IPR016197">
    <property type="entry name" value="Chromo-like_dom_sf"/>
</dbReference>
<gene>
    <name evidence="3" type="ORF">RFI_14944</name>
</gene>
<protein>
    <submittedName>
        <fullName evidence="3">Chromodomain-containing protein</fullName>
    </submittedName>
</protein>
<dbReference type="Pfam" id="PF00385">
    <property type="entry name" value="Chromo"/>
    <property type="match status" value="1"/>
</dbReference>
<feature type="domain" description="Chromo" evidence="2">
    <location>
        <begin position="160"/>
        <end position="209"/>
    </location>
</feature>
<dbReference type="InterPro" id="IPR000953">
    <property type="entry name" value="Chromo/chromo_shadow_dom"/>
</dbReference>
<proteinExistence type="predicted"/>
<feature type="region of interest" description="Disordered" evidence="1">
    <location>
        <begin position="114"/>
        <end position="156"/>
    </location>
</feature>
<dbReference type="CDD" id="cd00024">
    <property type="entry name" value="CD_CSD"/>
    <property type="match status" value="1"/>
</dbReference>
<name>X6N7J1_RETFI</name>
<dbReference type="AlphaFoldDB" id="X6N7J1"/>
<organism evidence="3 4">
    <name type="scientific">Reticulomyxa filosa</name>
    <dbReference type="NCBI Taxonomy" id="46433"/>
    <lineage>
        <taxon>Eukaryota</taxon>
        <taxon>Sar</taxon>
        <taxon>Rhizaria</taxon>
        <taxon>Retaria</taxon>
        <taxon>Foraminifera</taxon>
        <taxon>Monothalamids</taxon>
        <taxon>Reticulomyxidae</taxon>
        <taxon>Reticulomyxa</taxon>
    </lineage>
</organism>